<dbReference type="EMBL" id="CM017326">
    <property type="protein sequence ID" value="KAE8075524.1"/>
    <property type="molecule type" value="Genomic_DNA"/>
</dbReference>
<dbReference type="InterPro" id="IPR050872">
    <property type="entry name" value="PPR_P_subfamily"/>
</dbReference>
<accession>A0A5N6RA68</accession>
<dbReference type="Proteomes" id="UP000327013">
    <property type="component" value="Chromosome 6"/>
</dbReference>
<protein>
    <submittedName>
        <fullName evidence="4">Uncharacterized protein</fullName>
    </submittedName>
</protein>
<reference evidence="4 5" key="1">
    <citation type="submission" date="2019-06" db="EMBL/GenBank/DDBJ databases">
        <title>A chromosomal-level reference genome of Carpinus fangiana (Coryloideae, Betulaceae).</title>
        <authorList>
            <person name="Yang X."/>
            <person name="Wang Z."/>
            <person name="Zhang L."/>
            <person name="Hao G."/>
            <person name="Liu J."/>
            <person name="Yang Y."/>
        </authorList>
    </citation>
    <scope>NUCLEOTIDE SEQUENCE [LARGE SCALE GENOMIC DNA]</scope>
    <source>
        <strain evidence="4">Cfa_2016G</strain>
        <tissue evidence="4">Leaf</tissue>
    </source>
</reference>
<dbReference type="AlphaFoldDB" id="A0A5N6RA68"/>
<feature type="repeat" description="PPR" evidence="3">
    <location>
        <begin position="290"/>
        <end position="324"/>
    </location>
</feature>
<dbReference type="OrthoDB" id="185373at2759"/>
<feature type="repeat" description="PPR" evidence="3">
    <location>
        <begin position="430"/>
        <end position="464"/>
    </location>
</feature>
<feature type="repeat" description="PPR" evidence="3">
    <location>
        <begin position="255"/>
        <end position="289"/>
    </location>
</feature>
<sequence length="477" mass="53984">MNKSFPLRRFSTLLNSSVRPSIRGNFGERKWKPIPIPHRTVPEPRGQDLDFINVAHSHLIHSDWAKLSSLSTDLTPLRVKHVLLKIQKDHVLSLEFFNWAGIQKPSCNSLEIHSIILHILTKNRKFKTAESILNNVIESCSIDVPSNLFEEMLHLYRLCDSSPLVFDSLFKTFAHMKKFRMDITLAFYREMQRHRISPNAFTLNMVMRANCKLGKLEKALEAFREMESMGHCSKGLLSFAIKLKNSMERSGVHQDVVTFNTLIHGFCKEGKLHEANKIFIGMKGANVTPNTVTYNTLINGYSQVGNSEMGSKLYEEMLRNQVKADILTYNALIFGLCKEGKTKKAAYLVKELDNHNLVPNASTFSALICGQCLRKNSERAFQIYKSMLRSGCHPNELIFKMLVSTFCKNEDFDGAVQVLKEMFERSMAPDSGTLSEICSGLCLCGKIEEAKMLCSEMEARGLMPAGFDKSKTTNFGA</sequence>
<dbReference type="Pfam" id="PF13041">
    <property type="entry name" value="PPR_2"/>
    <property type="match status" value="2"/>
</dbReference>
<comment type="similarity">
    <text evidence="1">Belongs to the PPR family. P subfamily.</text>
</comment>
<evidence type="ECO:0000313" key="4">
    <source>
        <dbReference type="EMBL" id="KAE8075524.1"/>
    </source>
</evidence>
<feature type="repeat" description="PPR" evidence="3">
    <location>
        <begin position="325"/>
        <end position="359"/>
    </location>
</feature>
<dbReference type="Gene3D" id="1.25.40.10">
    <property type="entry name" value="Tetratricopeptide repeat domain"/>
    <property type="match status" value="3"/>
</dbReference>
<evidence type="ECO:0000256" key="3">
    <source>
        <dbReference type="PROSITE-ProRule" id="PRU00708"/>
    </source>
</evidence>
<dbReference type="PANTHER" id="PTHR46128:SF182">
    <property type="entry name" value="PENTACOTRIPEPTIDE-REPEAT REGION OF PRORP DOMAIN-CONTAINING PROTEIN"/>
    <property type="match status" value="1"/>
</dbReference>
<proteinExistence type="inferred from homology"/>
<evidence type="ECO:0000256" key="2">
    <source>
        <dbReference type="ARBA" id="ARBA00022737"/>
    </source>
</evidence>
<dbReference type="Pfam" id="PF01535">
    <property type="entry name" value="PPR"/>
    <property type="match status" value="2"/>
</dbReference>
<dbReference type="PANTHER" id="PTHR46128">
    <property type="entry name" value="MITOCHONDRIAL GROUP I INTRON SPLICING FACTOR CCM1"/>
    <property type="match status" value="1"/>
</dbReference>
<keyword evidence="2" id="KW-0677">Repeat</keyword>
<feature type="repeat" description="PPR" evidence="3">
    <location>
        <begin position="360"/>
        <end position="394"/>
    </location>
</feature>
<dbReference type="PROSITE" id="PS51375">
    <property type="entry name" value="PPR"/>
    <property type="match status" value="7"/>
</dbReference>
<dbReference type="InterPro" id="IPR011990">
    <property type="entry name" value="TPR-like_helical_dom_sf"/>
</dbReference>
<name>A0A5N6RA68_9ROSI</name>
<dbReference type="Pfam" id="PF12854">
    <property type="entry name" value="PPR_1"/>
    <property type="match status" value="1"/>
</dbReference>
<dbReference type="InterPro" id="IPR002885">
    <property type="entry name" value="PPR_rpt"/>
</dbReference>
<dbReference type="NCBIfam" id="TIGR00756">
    <property type="entry name" value="PPR"/>
    <property type="match status" value="6"/>
</dbReference>
<evidence type="ECO:0000313" key="5">
    <source>
        <dbReference type="Proteomes" id="UP000327013"/>
    </source>
</evidence>
<feature type="repeat" description="PPR" evidence="3">
    <location>
        <begin position="199"/>
        <end position="233"/>
    </location>
</feature>
<evidence type="ECO:0000256" key="1">
    <source>
        <dbReference type="ARBA" id="ARBA00007626"/>
    </source>
</evidence>
<gene>
    <name evidence="4" type="ORF">FH972_014232</name>
</gene>
<keyword evidence="5" id="KW-1185">Reference proteome</keyword>
<feature type="repeat" description="PPR" evidence="3">
    <location>
        <begin position="395"/>
        <end position="429"/>
    </location>
</feature>
<organism evidence="4 5">
    <name type="scientific">Carpinus fangiana</name>
    <dbReference type="NCBI Taxonomy" id="176857"/>
    <lineage>
        <taxon>Eukaryota</taxon>
        <taxon>Viridiplantae</taxon>
        <taxon>Streptophyta</taxon>
        <taxon>Embryophyta</taxon>
        <taxon>Tracheophyta</taxon>
        <taxon>Spermatophyta</taxon>
        <taxon>Magnoliopsida</taxon>
        <taxon>eudicotyledons</taxon>
        <taxon>Gunneridae</taxon>
        <taxon>Pentapetalae</taxon>
        <taxon>rosids</taxon>
        <taxon>fabids</taxon>
        <taxon>Fagales</taxon>
        <taxon>Betulaceae</taxon>
        <taxon>Carpinus</taxon>
    </lineage>
</organism>